<dbReference type="CDD" id="cd16159">
    <property type="entry name" value="ES"/>
    <property type="match status" value="1"/>
</dbReference>
<dbReference type="Gene3D" id="3.30.1120.10">
    <property type="match status" value="1"/>
</dbReference>
<sequence length="567" mass="63127">MKSTWLPRSLLLLLEVCCVTLQESSKPNFVLMMVDDLGIGDLGCYGNTTLRTPNIDQLAQEGVKLTHHIAAASLCTPSRAAFLTGRYPIRSGVAGSNRPGVFIFTAASGGLPSQEVTFAKIAKQQGYETALIGKWHLGLNCESSDDHCHHPSSHGFDYFFGIPLTNLRDCQPGHGTVFRIHKYLPYTTFGVALVTAALLHYSGIVTIRRGWIASLLSLAGVVAGLIAGFIQIVPYFNCVLMRDHTVVEQPYASENLTQRMTHEAVDFIERNSARPFLLFFSFLQVHTAMFASAAFRGTSGHGIYGDAVHEVDWSVGQILETLDRLQLSENTLVYLTSDQGAHLEEISASGEVHRGWNGIFKAGKSTNWEGGIRVPGILRWPGNIPGGRQVDEPTSNMDLFPTVVHLSGASVPEDREIDGHDLMDLLQEKVQRSSHEFLFHYCNSYLNAVRWHPQNSSSVWKAFYFTPDFYPENETACFHTHVCFCTPDYVTFHHPPLLFDLSRDPSETTPLTPDTEPDFNAILAVMEEAAETHQRSVKPVESQLSAWNVMWKPWLQPCRSTLTQLCQ</sequence>
<dbReference type="InterPro" id="IPR050738">
    <property type="entry name" value="Sulfatase"/>
</dbReference>
<dbReference type="AlphaFoldDB" id="A0A671YFZ9"/>
<dbReference type="GO" id="GO:0046872">
    <property type="term" value="F:metal ion binding"/>
    <property type="evidence" value="ECO:0007669"/>
    <property type="project" value="UniProtKB-KW"/>
</dbReference>
<dbReference type="PROSITE" id="PS00149">
    <property type="entry name" value="SULFATASE_2"/>
    <property type="match status" value="1"/>
</dbReference>
<dbReference type="SUPFAM" id="SSF53649">
    <property type="entry name" value="Alkaline phosphatase-like"/>
    <property type="match status" value="1"/>
</dbReference>
<reference evidence="9" key="2">
    <citation type="submission" date="2025-08" db="UniProtKB">
        <authorList>
            <consortium name="Ensembl"/>
        </authorList>
    </citation>
    <scope>IDENTIFICATION</scope>
</reference>
<keyword evidence="5" id="KW-0106">Calcium</keyword>
<dbReference type="OrthoDB" id="103349at2759"/>
<keyword evidence="6" id="KW-1133">Transmembrane helix</keyword>
<comment type="similarity">
    <text evidence="2">Belongs to the sulfatase family.</text>
</comment>
<dbReference type="Gene3D" id="3.40.720.10">
    <property type="entry name" value="Alkaline Phosphatase, subunit A"/>
    <property type="match status" value="1"/>
</dbReference>
<feature type="transmembrane region" description="Helical" evidence="6">
    <location>
        <begin position="213"/>
        <end position="236"/>
    </location>
</feature>
<dbReference type="FunCoup" id="A0A671YFZ9">
    <property type="interactions" value="3"/>
</dbReference>
<dbReference type="GeneTree" id="ENSGT00940000161153"/>
<comment type="cofactor">
    <cofactor evidence="1">
        <name>Ca(2+)</name>
        <dbReference type="ChEBI" id="CHEBI:29108"/>
    </cofactor>
</comment>
<feature type="chain" id="PRO_5025521490" evidence="7">
    <location>
        <begin position="22"/>
        <end position="567"/>
    </location>
</feature>
<dbReference type="PANTHER" id="PTHR42693:SF9">
    <property type="entry name" value="STERYL-SULFATASE"/>
    <property type="match status" value="1"/>
</dbReference>
<dbReference type="GeneID" id="115576556"/>
<dbReference type="FunFam" id="3.30.1120.10:FF:000001">
    <property type="entry name" value="Arylsulfatase E"/>
    <property type="match status" value="1"/>
</dbReference>
<feature type="transmembrane region" description="Helical" evidence="6">
    <location>
        <begin position="183"/>
        <end position="201"/>
    </location>
</feature>
<dbReference type="RefSeq" id="XP_030264944.1">
    <property type="nucleotide sequence ID" value="XM_030409084.1"/>
</dbReference>
<organism evidence="9 10">
    <name type="scientific">Sparus aurata</name>
    <name type="common">Gilthead sea bream</name>
    <dbReference type="NCBI Taxonomy" id="8175"/>
    <lineage>
        <taxon>Eukaryota</taxon>
        <taxon>Metazoa</taxon>
        <taxon>Chordata</taxon>
        <taxon>Craniata</taxon>
        <taxon>Vertebrata</taxon>
        <taxon>Euteleostomi</taxon>
        <taxon>Actinopterygii</taxon>
        <taxon>Neopterygii</taxon>
        <taxon>Teleostei</taxon>
        <taxon>Neoteleostei</taxon>
        <taxon>Acanthomorphata</taxon>
        <taxon>Eupercaria</taxon>
        <taxon>Spariformes</taxon>
        <taxon>Sparidae</taxon>
        <taxon>Sparus</taxon>
    </lineage>
</organism>
<evidence type="ECO:0000256" key="1">
    <source>
        <dbReference type="ARBA" id="ARBA00001913"/>
    </source>
</evidence>
<feature type="domain" description="Sulfatase N-terminal" evidence="8">
    <location>
        <begin position="27"/>
        <end position="408"/>
    </location>
</feature>
<dbReference type="PANTHER" id="PTHR42693">
    <property type="entry name" value="ARYLSULFATASE FAMILY MEMBER"/>
    <property type="match status" value="1"/>
</dbReference>
<dbReference type="Pfam" id="PF14707">
    <property type="entry name" value="Sulfatase_C"/>
    <property type="match status" value="1"/>
</dbReference>
<dbReference type="CTD" id="412"/>
<dbReference type="Ensembl" id="ENSSAUT00010064422.1">
    <property type="protein sequence ID" value="ENSSAUP00010061424.1"/>
    <property type="gene ID" value="ENSSAUG00010024846.1"/>
</dbReference>
<dbReference type="InterPro" id="IPR000917">
    <property type="entry name" value="Sulfatase_N"/>
</dbReference>
<keyword evidence="6" id="KW-0472">Membrane</keyword>
<evidence type="ECO:0000313" key="9">
    <source>
        <dbReference type="Ensembl" id="ENSSAUP00010061424.1"/>
    </source>
</evidence>
<keyword evidence="6" id="KW-0812">Transmembrane</keyword>
<dbReference type="GO" id="GO:0004773">
    <property type="term" value="F:steryl-sulfatase activity"/>
    <property type="evidence" value="ECO:0007669"/>
    <property type="project" value="Ensembl"/>
</dbReference>
<keyword evidence="10" id="KW-1185">Reference proteome</keyword>
<evidence type="ECO:0000256" key="4">
    <source>
        <dbReference type="ARBA" id="ARBA00022801"/>
    </source>
</evidence>
<dbReference type="OMA" id="KLFNLRM"/>
<dbReference type="Gene3D" id="1.10.287.550">
    <property type="entry name" value="Helix hairpin bin"/>
    <property type="match status" value="1"/>
</dbReference>
<proteinExistence type="inferred from homology"/>
<name>A0A671YFZ9_SPAAU</name>
<protein>
    <submittedName>
        <fullName evidence="9">Steroid sulfatase</fullName>
    </submittedName>
</protein>
<dbReference type="InterPro" id="IPR017850">
    <property type="entry name" value="Alkaline_phosphatase_core_sf"/>
</dbReference>
<keyword evidence="4" id="KW-0378">Hydrolase</keyword>
<evidence type="ECO:0000256" key="2">
    <source>
        <dbReference type="ARBA" id="ARBA00008779"/>
    </source>
</evidence>
<dbReference type="GO" id="GO:0004065">
    <property type="term" value="F:arylsulfatase activity"/>
    <property type="evidence" value="ECO:0007669"/>
    <property type="project" value="TreeGrafter"/>
</dbReference>
<accession>A0A671YFZ9</accession>
<dbReference type="PROSITE" id="PS00523">
    <property type="entry name" value="SULFATASE_1"/>
    <property type="match status" value="1"/>
</dbReference>
<evidence type="ECO:0000256" key="5">
    <source>
        <dbReference type="ARBA" id="ARBA00022837"/>
    </source>
</evidence>
<dbReference type="InterPro" id="IPR024607">
    <property type="entry name" value="Sulfatase_CS"/>
</dbReference>
<evidence type="ECO:0000313" key="10">
    <source>
        <dbReference type="Proteomes" id="UP000472265"/>
    </source>
</evidence>
<dbReference type="InParanoid" id="A0A671YFZ9"/>
<reference evidence="9" key="1">
    <citation type="submission" date="2021-04" db="EMBL/GenBank/DDBJ databases">
        <authorList>
            <consortium name="Wellcome Sanger Institute Data Sharing"/>
        </authorList>
    </citation>
    <scope>NUCLEOTIDE SEQUENCE [LARGE SCALE GENOMIC DNA]</scope>
</reference>
<keyword evidence="3" id="KW-0479">Metal-binding</keyword>
<evidence type="ECO:0000256" key="6">
    <source>
        <dbReference type="SAM" id="Phobius"/>
    </source>
</evidence>
<feature type="signal peptide" evidence="7">
    <location>
        <begin position="1"/>
        <end position="21"/>
    </location>
</feature>
<dbReference type="GO" id="GO:0005783">
    <property type="term" value="C:endoplasmic reticulum"/>
    <property type="evidence" value="ECO:0007669"/>
    <property type="project" value="UniProtKB-ARBA"/>
</dbReference>
<dbReference type="Proteomes" id="UP000472265">
    <property type="component" value="Chromosome 24"/>
</dbReference>
<reference evidence="9" key="3">
    <citation type="submission" date="2025-09" db="UniProtKB">
        <authorList>
            <consortium name="Ensembl"/>
        </authorList>
    </citation>
    <scope>IDENTIFICATION</scope>
</reference>
<keyword evidence="7" id="KW-0732">Signal</keyword>
<evidence type="ECO:0000256" key="7">
    <source>
        <dbReference type="SAM" id="SignalP"/>
    </source>
</evidence>
<evidence type="ECO:0000256" key="3">
    <source>
        <dbReference type="ARBA" id="ARBA00022723"/>
    </source>
</evidence>
<gene>
    <name evidence="9" type="primary">STS</name>
    <name evidence="9" type="synonym">sts</name>
</gene>
<evidence type="ECO:0000259" key="8">
    <source>
        <dbReference type="Pfam" id="PF00884"/>
    </source>
</evidence>
<dbReference type="Pfam" id="PF00884">
    <property type="entry name" value="Sulfatase"/>
    <property type="match status" value="1"/>
</dbReference>